<sequence>TCLYHQQQSTGPLKQPTEVTPIRSSKEKSDRTSSTLNLTQQQNSSSNCDLSLSADELSISSHINSDTEAKPSLIPIPVAMYTPATSALSRTSSRESVLSEQSCISTSSTQQRRPSKLPLPISRYKKATNGTTPVKNS</sequence>
<accession>A0A8S3FMJ9</accession>
<gene>
    <name evidence="2" type="ORF">BYL167_LOCUS68145</name>
</gene>
<feature type="compositionally biased region" description="Polar residues" evidence="1">
    <location>
        <begin position="85"/>
        <end position="112"/>
    </location>
</feature>
<reference evidence="2" key="1">
    <citation type="submission" date="2021-02" db="EMBL/GenBank/DDBJ databases">
        <authorList>
            <person name="Nowell W R."/>
        </authorList>
    </citation>
    <scope>NUCLEOTIDE SEQUENCE</scope>
</reference>
<name>A0A8S3FMJ9_9BILA</name>
<feature type="compositionally biased region" description="Polar residues" evidence="1">
    <location>
        <begin position="1"/>
        <end position="12"/>
    </location>
</feature>
<evidence type="ECO:0000313" key="2">
    <source>
        <dbReference type="EMBL" id="CAF5128475.1"/>
    </source>
</evidence>
<feature type="compositionally biased region" description="Polar residues" evidence="1">
    <location>
        <begin position="128"/>
        <end position="137"/>
    </location>
</feature>
<comment type="caution">
    <text evidence="2">The sequence shown here is derived from an EMBL/GenBank/DDBJ whole genome shotgun (WGS) entry which is preliminary data.</text>
</comment>
<feature type="region of interest" description="Disordered" evidence="1">
    <location>
        <begin position="85"/>
        <end position="137"/>
    </location>
</feature>
<organism evidence="2 3">
    <name type="scientific">Rotaria magnacalcarata</name>
    <dbReference type="NCBI Taxonomy" id="392030"/>
    <lineage>
        <taxon>Eukaryota</taxon>
        <taxon>Metazoa</taxon>
        <taxon>Spiralia</taxon>
        <taxon>Gnathifera</taxon>
        <taxon>Rotifera</taxon>
        <taxon>Eurotatoria</taxon>
        <taxon>Bdelloidea</taxon>
        <taxon>Philodinida</taxon>
        <taxon>Philodinidae</taxon>
        <taxon>Rotaria</taxon>
    </lineage>
</organism>
<feature type="compositionally biased region" description="Polar residues" evidence="1">
    <location>
        <begin position="32"/>
        <end position="49"/>
    </location>
</feature>
<dbReference type="AlphaFoldDB" id="A0A8S3FMJ9"/>
<feature type="region of interest" description="Disordered" evidence="1">
    <location>
        <begin position="1"/>
        <end position="49"/>
    </location>
</feature>
<dbReference type="EMBL" id="CAJOBH010247187">
    <property type="protein sequence ID" value="CAF5128475.1"/>
    <property type="molecule type" value="Genomic_DNA"/>
</dbReference>
<evidence type="ECO:0000313" key="3">
    <source>
        <dbReference type="Proteomes" id="UP000681967"/>
    </source>
</evidence>
<evidence type="ECO:0000256" key="1">
    <source>
        <dbReference type="SAM" id="MobiDB-lite"/>
    </source>
</evidence>
<dbReference type="Proteomes" id="UP000681967">
    <property type="component" value="Unassembled WGS sequence"/>
</dbReference>
<proteinExistence type="predicted"/>
<protein>
    <submittedName>
        <fullName evidence="2">Uncharacterized protein</fullName>
    </submittedName>
</protein>
<feature type="non-terminal residue" evidence="2">
    <location>
        <position position="137"/>
    </location>
</feature>